<organism evidence="1 2">
    <name type="scientific">Coniosporium uncinatum</name>
    <dbReference type="NCBI Taxonomy" id="93489"/>
    <lineage>
        <taxon>Eukaryota</taxon>
        <taxon>Fungi</taxon>
        <taxon>Dikarya</taxon>
        <taxon>Ascomycota</taxon>
        <taxon>Pezizomycotina</taxon>
        <taxon>Dothideomycetes</taxon>
        <taxon>Dothideomycetes incertae sedis</taxon>
        <taxon>Coniosporium</taxon>
    </lineage>
</organism>
<keyword evidence="2" id="KW-1185">Reference proteome</keyword>
<comment type="caution">
    <text evidence="1">The sequence shown here is derived from an EMBL/GenBank/DDBJ whole genome shotgun (WGS) entry which is preliminary data.</text>
</comment>
<accession>A0ACC3DWM3</accession>
<name>A0ACC3DWM3_9PEZI</name>
<evidence type="ECO:0000313" key="1">
    <source>
        <dbReference type="EMBL" id="KAK3081206.1"/>
    </source>
</evidence>
<sequence length="564" mass="60617">MFSVHYSITLSRDDDFTPKQHSNAGRKITVPEPPSDEEDSDRGSSEYGSDDDSRSSVVEIDIKPNKEEKIISNGKVSEVRRFQTLRTNKITDPSGSHSNPLDAEAEHIKKHTIVIEEDADEDEGPESEPIVKMTSTTTVLVTNEGVQLAEHLADVDVAAGAYTSAAYDRDGGLSDGEIQESAMYDDDNDIDEDSVVGAEFDSDISDADAHSERLSSPEVTSDEENEDGPEQGAVFSERPTQPASPQPDTVRKMKLDDILQDASCAQPNSAERVSAVPGHVDKHSEATPCAGFTHGSPQTCVERQYSGLSDLKRDNILHEQDPFALGGDNWDDSFLDSAPPSNVYSEGPFAMPKVQFGCQNNRPLGLLPQNSSFYPSSYEAYQWPAVGQVCATSTSLYPPRGWVNPARRIASVADHMTYSASTLQPSVLSSDAKINSKIAIADILDTQDPTSAASTTSTAPLMGTKRKADDMLDGIEQGNTTEWESFAGPAAHLAAIMDVAKDAKTTASAPTAVEPRPTKKQKIVKALPHKRSKLRSAATAMGYLVAGSIGGIVALAALPESLFQ</sequence>
<evidence type="ECO:0000313" key="2">
    <source>
        <dbReference type="Proteomes" id="UP001186974"/>
    </source>
</evidence>
<dbReference type="Proteomes" id="UP001186974">
    <property type="component" value="Unassembled WGS sequence"/>
</dbReference>
<reference evidence="1" key="1">
    <citation type="submission" date="2024-09" db="EMBL/GenBank/DDBJ databases">
        <title>Black Yeasts Isolated from many extreme environments.</title>
        <authorList>
            <person name="Coleine C."/>
            <person name="Stajich J.E."/>
            <person name="Selbmann L."/>
        </authorList>
    </citation>
    <scope>NUCLEOTIDE SEQUENCE</scope>
    <source>
        <strain evidence="1">CCFEE 5737</strain>
    </source>
</reference>
<dbReference type="EMBL" id="JAWDJW010000244">
    <property type="protein sequence ID" value="KAK3081206.1"/>
    <property type="molecule type" value="Genomic_DNA"/>
</dbReference>
<proteinExistence type="predicted"/>
<gene>
    <name evidence="1" type="ORF">LTS18_009093</name>
</gene>
<protein>
    <submittedName>
        <fullName evidence="1">Uncharacterized protein</fullName>
    </submittedName>
</protein>